<name>A0A411E7Z9_9FLAO</name>
<keyword evidence="2" id="KW-0812">Transmembrane</keyword>
<comment type="subcellular location">
    <subcellularLocation>
        <location evidence="2">Cell outer membrane</location>
        <topology evidence="2">Multi-pass membrane protein</topology>
    </subcellularLocation>
</comment>
<comment type="similarity">
    <text evidence="2">Belongs to the TonB-dependent receptor family.</text>
</comment>
<keyword evidence="7" id="KW-1185">Reference proteome</keyword>
<dbReference type="Pfam" id="PF07715">
    <property type="entry name" value="Plug"/>
    <property type="match status" value="1"/>
</dbReference>
<feature type="signal peptide" evidence="4">
    <location>
        <begin position="1"/>
        <end position="27"/>
    </location>
</feature>
<dbReference type="InterPro" id="IPR012910">
    <property type="entry name" value="Plug_dom"/>
</dbReference>
<dbReference type="PANTHER" id="PTHR30069">
    <property type="entry name" value="TONB-DEPENDENT OUTER MEMBRANE RECEPTOR"/>
    <property type="match status" value="1"/>
</dbReference>
<dbReference type="InterPro" id="IPR039426">
    <property type="entry name" value="TonB-dep_rcpt-like"/>
</dbReference>
<accession>A0A411E7Z9</accession>
<keyword evidence="1 4" id="KW-0732">Signal</keyword>
<evidence type="ECO:0000256" key="3">
    <source>
        <dbReference type="SAM" id="MobiDB-lite"/>
    </source>
</evidence>
<feature type="chain" id="PRO_5018980926" description="TonB-dependent receptor plug domain-containing protein" evidence="4">
    <location>
        <begin position="28"/>
        <end position="787"/>
    </location>
</feature>
<dbReference type="InterPro" id="IPR037066">
    <property type="entry name" value="Plug_dom_sf"/>
</dbReference>
<dbReference type="PROSITE" id="PS52016">
    <property type="entry name" value="TONB_DEPENDENT_REC_3"/>
    <property type="match status" value="1"/>
</dbReference>
<dbReference type="AlphaFoldDB" id="A0A411E7Z9"/>
<dbReference type="Gene3D" id="2.60.40.1930">
    <property type="match status" value="1"/>
</dbReference>
<evidence type="ECO:0000256" key="4">
    <source>
        <dbReference type="SAM" id="SignalP"/>
    </source>
</evidence>
<evidence type="ECO:0000256" key="2">
    <source>
        <dbReference type="PROSITE-ProRule" id="PRU01360"/>
    </source>
</evidence>
<dbReference type="Proteomes" id="UP000290889">
    <property type="component" value="Chromosome"/>
</dbReference>
<gene>
    <name evidence="6" type="ORF">EQY75_04195</name>
</gene>
<protein>
    <recommendedName>
        <fullName evidence="5">TonB-dependent receptor plug domain-containing protein</fullName>
    </recommendedName>
</protein>
<reference evidence="6 7" key="1">
    <citation type="submission" date="2019-01" db="EMBL/GenBank/DDBJ databases">
        <title>Muriicola soli sp. nov., isolated from soil.</title>
        <authorList>
            <person name="Kang H.J."/>
            <person name="Kim S.B."/>
        </authorList>
    </citation>
    <scope>NUCLEOTIDE SEQUENCE [LARGE SCALE GENOMIC DNA]</scope>
    <source>
        <strain evidence="6 7">MMS17-SY002</strain>
    </source>
</reference>
<dbReference type="OrthoDB" id="679547at2"/>
<proteinExistence type="inferred from homology"/>
<evidence type="ECO:0000313" key="7">
    <source>
        <dbReference type="Proteomes" id="UP000290889"/>
    </source>
</evidence>
<evidence type="ECO:0000256" key="1">
    <source>
        <dbReference type="ARBA" id="ARBA00022729"/>
    </source>
</evidence>
<dbReference type="EMBL" id="CP035544">
    <property type="protein sequence ID" value="QBA63809.1"/>
    <property type="molecule type" value="Genomic_DNA"/>
</dbReference>
<keyword evidence="2" id="KW-0472">Membrane</keyword>
<sequence length="787" mass="89144">MYSIMKIPLLFCTVLLVFFPNKGTLHAQPSAPGGDENFEKVYLSDAYQEQQSFRDSLFLWQENVRLHTDKSIFLPGEVLFFKADILTGPEQLRVSASEVLKVEFLDKEGVLLMSQFLRIENGMSYGSIEIPRKIDQGHYYLRAYTRWMLNYGPDVLATKEVFITNKRSQSKFNLADVVLRPESGSLIDQLPSQVMVYHKYTSLQQTPVVDSKGRIVTRINDFGRGIGRFLLTPSKDEAYYIMIEEDVLIPLPEVKAKGYTIQTNNLNPDKALIRVEASEQLLKKAVTLNGKRKGQTIFKKEIEFENNSWEQIEIPKNELAEGILELTIEDLSGQVWASRPMQIEQNELQIKVERTTASAGNEIYKVQVLDFLGNPVETELSVSLVEERDAALSGRSAIRDLQEGINSRNQRFIDDMLLLTGQSDEHQNYINANQIPDEITYTFQQGLEFYGQAYDLNNSLLTNTEIQMLITAGEEAYAIETKTNPNGMFKISGMQIDGEAHIIFRTPGEETEEKLVKVVPYEYEIPPLKLSENALIKPKNRKGSDPEMPQRSMQDFSSESESEKLIELDQVTLVATRELQKVTPSRFDLRATRVIEQDLDRPKTLPQLFLNIPGVQVVGLGTLTPRIFIPRAAQLGPLLWVIDGFPLNQTTRLVDVMNLLSFVDVERIELLIGAEASVYGSRAAGGVILIYTRTGSDIDYLERKDAEVQFRGFQESLDFKEYVENKKSKRIAEHVPNTLYWNPQLKTNSNGEAVINLSQSSNNSPISVTIKANTENGLKGNTISFFK</sequence>
<dbReference type="SUPFAM" id="SSF56935">
    <property type="entry name" value="Porins"/>
    <property type="match status" value="1"/>
</dbReference>
<dbReference type="PANTHER" id="PTHR30069:SF53">
    <property type="entry name" value="COLICIN I RECEPTOR-RELATED"/>
    <property type="match status" value="1"/>
</dbReference>
<dbReference type="GO" id="GO:0015889">
    <property type="term" value="P:cobalamin transport"/>
    <property type="evidence" value="ECO:0007669"/>
    <property type="project" value="TreeGrafter"/>
</dbReference>
<organism evidence="6 7">
    <name type="scientific">Muriicola soli</name>
    <dbReference type="NCBI Taxonomy" id="2507538"/>
    <lineage>
        <taxon>Bacteria</taxon>
        <taxon>Pseudomonadati</taxon>
        <taxon>Bacteroidota</taxon>
        <taxon>Flavobacteriia</taxon>
        <taxon>Flavobacteriales</taxon>
        <taxon>Flavobacteriaceae</taxon>
        <taxon>Muriicola</taxon>
    </lineage>
</organism>
<keyword evidence="2" id="KW-1134">Transmembrane beta strand</keyword>
<feature type="region of interest" description="Disordered" evidence="3">
    <location>
        <begin position="537"/>
        <end position="559"/>
    </location>
</feature>
<evidence type="ECO:0000313" key="6">
    <source>
        <dbReference type="EMBL" id="QBA63809.1"/>
    </source>
</evidence>
<dbReference type="GO" id="GO:0009279">
    <property type="term" value="C:cell outer membrane"/>
    <property type="evidence" value="ECO:0007669"/>
    <property type="project" value="UniProtKB-SubCell"/>
</dbReference>
<dbReference type="Gene3D" id="2.170.130.10">
    <property type="entry name" value="TonB-dependent receptor, plug domain"/>
    <property type="match status" value="1"/>
</dbReference>
<keyword evidence="2" id="KW-0813">Transport</keyword>
<evidence type="ECO:0000259" key="5">
    <source>
        <dbReference type="Pfam" id="PF07715"/>
    </source>
</evidence>
<feature type="domain" description="TonB-dependent receptor plug" evidence="5">
    <location>
        <begin position="602"/>
        <end position="687"/>
    </location>
</feature>
<keyword evidence="2" id="KW-0998">Cell outer membrane</keyword>
<dbReference type="KEGG" id="mur:EQY75_04195"/>